<proteinExistence type="predicted"/>
<dbReference type="PROSITE" id="PS51257">
    <property type="entry name" value="PROKAR_LIPOPROTEIN"/>
    <property type="match status" value="1"/>
</dbReference>
<keyword evidence="3" id="KW-1185">Reference proteome</keyword>
<feature type="signal peptide" evidence="1">
    <location>
        <begin position="1"/>
        <end position="19"/>
    </location>
</feature>
<dbReference type="EMBL" id="JBEPMX010000012">
    <property type="protein sequence ID" value="MET3684075.1"/>
    <property type="molecule type" value="Genomic_DNA"/>
</dbReference>
<evidence type="ECO:0000313" key="3">
    <source>
        <dbReference type="Proteomes" id="UP001549167"/>
    </source>
</evidence>
<sequence length="323" mass="37344">MKRLLVTAVIALVVLLAACGESRSDKEVVVDAFDGLMNAESYQSSSSLDFELNGDMNDPMFNQLTSVINDLELQVDQTYDSNQQLQEAVLDVSGSMPPFTLDFKLPFLQDLENQTMYMKTDSLTESLGMMFPVPEEAKGKLIKMDLQEMQNVEGQDMPEIDEEELQQRAQTIMNDFLEQKDGSEFTQEDGRYTVSFTQEDFRYLMEAFMEEFDEMFNEEDMATMDQDFDTMMEEMSEVLTVEQFDMSMVIEDDQIQEDQFEADLLFEDPESDDSMQFYMSMESTYSNMNGDVEFSIDPENEEIITFEELNQMMNDAMMQDMGM</sequence>
<organism evidence="2 3">
    <name type="scientific">Alkalibacillus flavidus</name>
    <dbReference type="NCBI Taxonomy" id="546021"/>
    <lineage>
        <taxon>Bacteria</taxon>
        <taxon>Bacillati</taxon>
        <taxon>Bacillota</taxon>
        <taxon>Bacilli</taxon>
        <taxon>Bacillales</taxon>
        <taxon>Bacillaceae</taxon>
        <taxon>Alkalibacillus</taxon>
    </lineage>
</organism>
<gene>
    <name evidence="2" type="ORF">ABID56_002201</name>
</gene>
<dbReference type="Proteomes" id="UP001549167">
    <property type="component" value="Unassembled WGS sequence"/>
</dbReference>
<evidence type="ECO:0000256" key="1">
    <source>
        <dbReference type="SAM" id="SignalP"/>
    </source>
</evidence>
<comment type="caution">
    <text evidence="2">The sequence shown here is derived from an EMBL/GenBank/DDBJ whole genome shotgun (WGS) entry which is preliminary data.</text>
</comment>
<evidence type="ECO:0008006" key="4">
    <source>
        <dbReference type="Google" id="ProtNLM"/>
    </source>
</evidence>
<dbReference type="RefSeq" id="WP_354221085.1">
    <property type="nucleotide sequence ID" value="NZ_JBEPMX010000012.1"/>
</dbReference>
<evidence type="ECO:0000313" key="2">
    <source>
        <dbReference type="EMBL" id="MET3684075.1"/>
    </source>
</evidence>
<accession>A0ABV2KZG2</accession>
<name>A0ABV2KZG2_9BACI</name>
<protein>
    <recommendedName>
        <fullName evidence="4">Lipoprotein</fullName>
    </recommendedName>
</protein>
<feature type="chain" id="PRO_5045728642" description="Lipoprotein" evidence="1">
    <location>
        <begin position="20"/>
        <end position="323"/>
    </location>
</feature>
<keyword evidence="1" id="KW-0732">Signal</keyword>
<reference evidence="2 3" key="1">
    <citation type="submission" date="2024-06" db="EMBL/GenBank/DDBJ databases">
        <title>Genomic Encyclopedia of Type Strains, Phase IV (KMG-IV): sequencing the most valuable type-strain genomes for metagenomic binning, comparative biology and taxonomic classification.</title>
        <authorList>
            <person name="Goeker M."/>
        </authorList>
    </citation>
    <scope>NUCLEOTIDE SEQUENCE [LARGE SCALE GENOMIC DNA]</scope>
    <source>
        <strain evidence="2 3">DSM 23520</strain>
    </source>
</reference>